<dbReference type="OrthoDB" id="7257744at2"/>
<dbReference type="PRINTS" id="PR00081">
    <property type="entry name" value="GDHRDH"/>
</dbReference>
<evidence type="ECO:0000313" key="4">
    <source>
        <dbReference type="Proteomes" id="UP000199441"/>
    </source>
</evidence>
<dbReference type="EMBL" id="FNOI01000011">
    <property type="protein sequence ID" value="SDX65413.1"/>
    <property type="molecule type" value="Genomic_DNA"/>
</dbReference>
<accession>A0A1H3DG21</accession>
<organism evidence="3 4">
    <name type="scientific">Litoreibacter albidus</name>
    <dbReference type="NCBI Taxonomy" id="670155"/>
    <lineage>
        <taxon>Bacteria</taxon>
        <taxon>Pseudomonadati</taxon>
        <taxon>Pseudomonadota</taxon>
        <taxon>Alphaproteobacteria</taxon>
        <taxon>Rhodobacterales</taxon>
        <taxon>Roseobacteraceae</taxon>
        <taxon>Litoreibacter</taxon>
    </lineage>
</organism>
<dbReference type="PRINTS" id="PR00080">
    <property type="entry name" value="SDRFAMILY"/>
</dbReference>
<dbReference type="PANTHER" id="PTHR43639:SF1">
    <property type="entry name" value="SHORT-CHAIN DEHYDROGENASE_REDUCTASE FAMILY PROTEIN"/>
    <property type="match status" value="1"/>
</dbReference>
<evidence type="ECO:0000256" key="2">
    <source>
        <dbReference type="ARBA" id="ARBA00023002"/>
    </source>
</evidence>
<dbReference type="Pfam" id="PF13561">
    <property type="entry name" value="adh_short_C2"/>
    <property type="match status" value="1"/>
</dbReference>
<dbReference type="SUPFAM" id="SSF51735">
    <property type="entry name" value="NAD(P)-binding Rossmann-fold domains"/>
    <property type="match status" value="1"/>
</dbReference>
<gene>
    <name evidence="3" type="ORF">SAMN04488001_0112</name>
</gene>
<dbReference type="AlphaFoldDB" id="A0A1H3DG21"/>
<dbReference type="FunFam" id="3.40.50.720:FF:000084">
    <property type="entry name" value="Short-chain dehydrogenase reductase"/>
    <property type="match status" value="1"/>
</dbReference>
<keyword evidence="2" id="KW-0560">Oxidoreductase</keyword>
<dbReference type="Gene3D" id="3.40.50.720">
    <property type="entry name" value="NAD(P)-binding Rossmann-like Domain"/>
    <property type="match status" value="1"/>
</dbReference>
<dbReference type="InterPro" id="IPR036291">
    <property type="entry name" value="NAD(P)-bd_dom_sf"/>
</dbReference>
<dbReference type="STRING" id="670155.SAMN04488001_0112"/>
<dbReference type="PANTHER" id="PTHR43639">
    <property type="entry name" value="OXIDOREDUCTASE, SHORT-CHAIN DEHYDROGENASE/REDUCTASE FAMILY (AFU_ORTHOLOGUE AFUA_5G02870)"/>
    <property type="match status" value="1"/>
</dbReference>
<dbReference type="GO" id="GO:0016491">
    <property type="term" value="F:oxidoreductase activity"/>
    <property type="evidence" value="ECO:0007669"/>
    <property type="project" value="UniProtKB-KW"/>
</dbReference>
<dbReference type="InterPro" id="IPR002347">
    <property type="entry name" value="SDR_fam"/>
</dbReference>
<proteinExistence type="inferred from homology"/>
<evidence type="ECO:0000256" key="1">
    <source>
        <dbReference type="ARBA" id="ARBA00006484"/>
    </source>
</evidence>
<sequence length="251" mass="25543">MTNPFRLEGHVGIVTGGGSGLGLAIAQCYIEAGGKVMVVGQNADKLNRAVAQLGDSATSLQADVTDAQAAEQIVDATLSAYGRIDTVVNNAGNHLKKPFGDTSADEFRGVMEVHVTAAFNLTRAALPALGKSSGSVIYLASMASYLSVPEIVAYTTAKSAVLGLVRATAAEVSSDGIRANGIAPGWITSPMTEKALGQDPARKAKIIGRTPMGRMGQPQDIGNAATYLASPAAGFVNGHVLAVDGGAVTGF</sequence>
<dbReference type="InterPro" id="IPR020904">
    <property type="entry name" value="Sc_DH/Rdtase_CS"/>
</dbReference>
<reference evidence="4" key="1">
    <citation type="submission" date="2016-10" db="EMBL/GenBank/DDBJ databases">
        <authorList>
            <person name="Varghese N."/>
            <person name="Submissions S."/>
        </authorList>
    </citation>
    <scope>NUCLEOTIDE SEQUENCE [LARGE SCALE GENOMIC DNA]</scope>
    <source>
        <strain evidence="4">DSM 26922</strain>
    </source>
</reference>
<dbReference type="NCBIfam" id="NF005559">
    <property type="entry name" value="PRK07231.1"/>
    <property type="match status" value="1"/>
</dbReference>
<keyword evidence="4" id="KW-1185">Reference proteome</keyword>
<protein>
    <submittedName>
        <fullName evidence="3">Gluconate 5-dehydrogenase</fullName>
    </submittedName>
</protein>
<dbReference type="PROSITE" id="PS00061">
    <property type="entry name" value="ADH_SHORT"/>
    <property type="match status" value="1"/>
</dbReference>
<comment type="similarity">
    <text evidence="1">Belongs to the short-chain dehydrogenases/reductases (SDR) family.</text>
</comment>
<evidence type="ECO:0000313" key="3">
    <source>
        <dbReference type="EMBL" id="SDX65413.1"/>
    </source>
</evidence>
<dbReference type="RefSeq" id="WP_089948973.1">
    <property type="nucleotide sequence ID" value="NZ_FNOI01000011.1"/>
</dbReference>
<dbReference type="Proteomes" id="UP000199441">
    <property type="component" value="Unassembled WGS sequence"/>
</dbReference>
<name>A0A1H3DG21_9RHOB</name>